<dbReference type="Pfam" id="PF14099">
    <property type="entry name" value="Polysacc_lyase"/>
    <property type="match status" value="1"/>
</dbReference>
<name>A0AA49GM20_9BACT</name>
<evidence type="ECO:0000256" key="1">
    <source>
        <dbReference type="SAM" id="MobiDB-lite"/>
    </source>
</evidence>
<reference evidence="3" key="2">
    <citation type="journal article" date="2024" name="Antonie Van Leeuwenhoek">
        <title>Roseihalotalea indica gen. nov., sp. nov., a halophilic Bacteroidetes from mesopelagic Southwest Indian Ocean with higher carbohydrate metabolic potential.</title>
        <authorList>
            <person name="Chen B."/>
            <person name="Zhang M."/>
            <person name="Lin D."/>
            <person name="Ye J."/>
            <person name="Tang K."/>
        </authorList>
    </citation>
    <scope>NUCLEOTIDE SEQUENCE</scope>
    <source>
        <strain evidence="3">TK19036</strain>
    </source>
</reference>
<feature type="chain" id="PRO_5041222984" evidence="2">
    <location>
        <begin position="21"/>
        <end position="552"/>
    </location>
</feature>
<evidence type="ECO:0000313" key="3">
    <source>
        <dbReference type="EMBL" id="WKN34696.1"/>
    </source>
</evidence>
<dbReference type="Gene3D" id="2.60.120.200">
    <property type="match status" value="1"/>
</dbReference>
<gene>
    <name evidence="3" type="ORF">K4G66_20185</name>
</gene>
<dbReference type="InterPro" id="IPR025975">
    <property type="entry name" value="Polysacc_lyase"/>
</dbReference>
<reference evidence="3" key="1">
    <citation type="journal article" date="2023" name="Comput. Struct. Biotechnol. J.">
        <title>Discovery of a novel marine Bacteroidetes with a rich repertoire of carbohydrate-active enzymes.</title>
        <authorList>
            <person name="Chen B."/>
            <person name="Liu G."/>
            <person name="Chen Q."/>
            <person name="Wang H."/>
            <person name="Liu L."/>
            <person name="Tang K."/>
        </authorList>
    </citation>
    <scope>NUCLEOTIDE SEQUENCE</scope>
    <source>
        <strain evidence="3">TK19036</strain>
    </source>
</reference>
<evidence type="ECO:0000256" key="2">
    <source>
        <dbReference type="SAM" id="SignalP"/>
    </source>
</evidence>
<organism evidence="3">
    <name type="scientific">Roseihalotalea indica</name>
    <dbReference type="NCBI Taxonomy" id="2867963"/>
    <lineage>
        <taxon>Bacteria</taxon>
        <taxon>Pseudomonadati</taxon>
        <taxon>Bacteroidota</taxon>
        <taxon>Cytophagia</taxon>
        <taxon>Cytophagales</taxon>
        <taxon>Catalimonadaceae</taxon>
        <taxon>Roseihalotalea</taxon>
    </lineage>
</organism>
<keyword evidence="3" id="KW-0456">Lyase</keyword>
<sequence>MKKVYFALTILSLFCFTQCAEEELFTDGYLPSDLNLASAKVMDPKVPVITNVSNSGSKVTIEFTNAAAPSKPEGGFELIVNGKRTYISIVPRLYSSDKNMKMAFSISNPNQTYQIYARWNSGYVRSNKMKPGESSGGGGNNPDPEEPSDSGTPPSNVKEPQITGSSINGNKITLKFTNYAAPSKPEGGFELMVDGKRTQTDIIPRVHSTDKNMSMTFPIGEPGNHYYQIYARWNSGYIRSEKYFPNQSGGGGNDTPTNGDDDDDDDNDNGNSPTSGDDDSNPSALPSLKLLKGYEFEDNIGRNVSRSQDGLAVHHLGHKNGKVAKVDGVGAYHFKITPGSYRESDVTYRQELIPRDLPSPYFYQGFRPKWGQEYIYKIRLKLTDNYDIGREYLTLFGFKNDYSVYRYASFWVQTEGDHYFLRQAYATKSGVGTKGATTIYTRYDAKGNELVRGRDYDDGSKEGSGYPGIEQDREKWVTWTVHVKWAYDNSGFLRVYKNDDLFHSYNGPTSYKDAYPPYVKFGLYNAWWKEGSRTGSDSQEMYVDYLRVYVPK</sequence>
<dbReference type="AlphaFoldDB" id="A0AA49GM20"/>
<feature type="region of interest" description="Disordered" evidence="1">
    <location>
        <begin position="127"/>
        <end position="169"/>
    </location>
</feature>
<feature type="region of interest" description="Disordered" evidence="1">
    <location>
        <begin position="244"/>
        <end position="284"/>
    </location>
</feature>
<accession>A0AA49GM20</accession>
<feature type="signal peptide" evidence="2">
    <location>
        <begin position="1"/>
        <end position="20"/>
    </location>
</feature>
<dbReference type="EMBL" id="CP120682">
    <property type="protein sequence ID" value="WKN34696.1"/>
    <property type="molecule type" value="Genomic_DNA"/>
</dbReference>
<dbReference type="GO" id="GO:0016829">
    <property type="term" value="F:lyase activity"/>
    <property type="evidence" value="ECO:0007669"/>
    <property type="project" value="UniProtKB-KW"/>
</dbReference>
<proteinExistence type="predicted"/>
<feature type="compositionally biased region" description="Acidic residues" evidence="1">
    <location>
        <begin position="259"/>
        <end position="268"/>
    </location>
</feature>
<protein>
    <submittedName>
        <fullName evidence="3">Heparin lyase I family protein</fullName>
    </submittedName>
</protein>
<keyword evidence="2" id="KW-0732">Signal</keyword>